<dbReference type="AlphaFoldDB" id="A0A1G7BJP1"/>
<dbReference type="InterPro" id="IPR050300">
    <property type="entry name" value="GDXG_lipolytic_enzyme"/>
</dbReference>
<name>A0A1G7BJP1_9ACTN</name>
<accession>A0A1G7BJP1</accession>
<keyword evidence="6" id="KW-1185">Reference proteome</keyword>
<dbReference type="GO" id="GO:0016787">
    <property type="term" value="F:hydrolase activity"/>
    <property type="evidence" value="ECO:0007669"/>
    <property type="project" value="UniProtKB-KW"/>
</dbReference>
<feature type="compositionally biased region" description="Basic and acidic residues" evidence="3">
    <location>
        <begin position="365"/>
        <end position="377"/>
    </location>
</feature>
<dbReference type="STRING" id="67344.SAMN05216505_12417"/>
<feature type="region of interest" description="Disordered" evidence="3">
    <location>
        <begin position="314"/>
        <end position="389"/>
    </location>
</feature>
<evidence type="ECO:0000256" key="3">
    <source>
        <dbReference type="SAM" id="MobiDB-lite"/>
    </source>
</evidence>
<evidence type="ECO:0000313" key="6">
    <source>
        <dbReference type="Proteomes" id="UP000182100"/>
    </source>
</evidence>
<dbReference type="SUPFAM" id="SSF53474">
    <property type="entry name" value="alpha/beta-Hydrolases"/>
    <property type="match status" value="1"/>
</dbReference>
<comment type="similarity">
    <text evidence="1">Belongs to the 'GDXG' lipolytic enzyme family.</text>
</comment>
<sequence>MPLDPQIETLLQRVAAEGGPAPETLTVAQNRAFGRAFGALAGAPVPVADVRDTAAAADGRTVPVRLYRPVTEPNAGPLPVTLFLHGGGWVFGDLDTQDNIARTVAVRSRTIVVSVDYRLAPEHRFPAAVDDAYAALTWVADSAAGFGGDGKRIAVFGESAGGNLAAVLAQESLRRGGPRITLQVLAYPAVDRFDDSPSMYENMAGPVLSRSYLEWFWGAYLSTPDQGADPRVSPARSDELAGLAPAVIATAENDPLRDQGDHYARKLAGAGVPVQHLPIEGAVHGFLSFTGSVQLSRDVLNRLADAVATAFHRPGPRDAVSRRTPAARGQDSDHHRAEKPYLNRPRNIQAEQVPHPGDLPATGTRRQDPPAARRCEPNRAAPEDPALSD</sequence>
<dbReference type="PROSITE" id="PS00122">
    <property type="entry name" value="CARBOXYLESTERASE_B_1"/>
    <property type="match status" value="1"/>
</dbReference>
<dbReference type="Proteomes" id="UP000182100">
    <property type="component" value="Unassembled WGS sequence"/>
</dbReference>
<dbReference type="Gene3D" id="3.40.50.1820">
    <property type="entry name" value="alpha/beta hydrolase"/>
    <property type="match status" value="1"/>
</dbReference>
<dbReference type="InterPro" id="IPR019826">
    <property type="entry name" value="Carboxylesterase_B_AS"/>
</dbReference>
<evidence type="ECO:0000313" key="5">
    <source>
        <dbReference type="EMBL" id="SDE27203.1"/>
    </source>
</evidence>
<protein>
    <submittedName>
        <fullName evidence="5">Acetyl esterase</fullName>
    </submittedName>
</protein>
<feature type="compositionally biased region" description="Basic and acidic residues" evidence="3">
    <location>
        <begin position="330"/>
        <end position="341"/>
    </location>
</feature>
<evidence type="ECO:0000259" key="4">
    <source>
        <dbReference type="Pfam" id="PF07859"/>
    </source>
</evidence>
<dbReference type="Pfam" id="PF07859">
    <property type="entry name" value="Abhydrolase_3"/>
    <property type="match status" value="1"/>
</dbReference>
<gene>
    <name evidence="5" type="ORF">SAMN05216505_12417</name>
</gene>
<dbReference type="FunFam" id="3.40.50.1820:FF:000089">
    <property type="entry name" value="Alpha/beta hydrolase"/>
    <property type="match status" value="1"/>
</dbReference>
<dbReference type="InterPro" id="IPR013094">
    <property type="entry name" value="AB_hydrolase_3"/>
</dbReference>
<evidence type="ECO:0000256" key="1">
    <source>
        <dbReference type="ARBA" id="ARBA00010515"/>
    </source>
</evidence>
<dbReference type="RefSeq" id="WP_244904986.1">
    <property type="nucleotide sequence ID" value="NZ_FMZK01000024.1"/>
</dbReference>
<dbReference type="InterPro" id="IPR029058">
    <property type="entry name" value="AB_hydrolase_fold"/>
</dbReference>
<dbReference type="EMBL" id="FMZK01000024">
    <property type="protein sequence ID" value="SDE27203.1"/>
    <property type="molecule type" value="Genomic_DNA"/>
</dbReference>
<evidence type="ECO:0000256" key="2">
    <source>
        <dbReference type="ARBA" id="ARBA00022801"/>
    </source>
</evidence>
<dbReference type="PANTHER" id="PTHR48081">
    <property type="entry name" value="AB HYDROLASE SUPERFAMILY PROTEIN C4A8.06C"/>
    <property type="match status" value="1"/>
</dbReference>
<organism evidence="5 6">
    <name type="scientific">Streptomyces prasinopilosus</name>
    <dbReference type="NCBI Taxonomy" id="67344"/>
    <lineage>
        <taxon>Bacteria</taxon>
        <taxon>Bacillati</taxon>
        <taxon>Actinomycetota</taxon>
        <taxon>Actinomycetes</taxon>
        <taxon>Kitasatosporales</taxon>
        <taxon>Streptomycetaceae</taxon>
        <taxon>Streptomyces</taxon>
    </lineage>
</organism>
<feature type="domain" description="Alpha/beta hydrolase fold-3" evidence="4">
    <location>
        <begin position="82"/>
        <end position="287"/>
    </location>
</feature>
<reference evidence="6" key="1">
    <citation type="submission" date="2016-10" db="EMBL/GenBank/DDBJ databases">
        <authorList>
            <person name="Varghese N."/>
            <person name="Submissions S."/>
        </authorList>
    </citation>
    <scope>NUCLEOTIDE SEQUENCE [LARGE SCALE GENOMIC DNA]</scope>
    <source>
        <strain evidence="6">CGMCC 4.3504</strain>
    </source>
</reference>
<proteinExistence type="inferred from homology"/>
<keyword evidence="2" id="KW-0378">Hydrolase</keyword>
<dbReference type="PANTHER" id="PTHR48081:SF8">
    <property type="entry name" value="ALPHA_BETA HYDROLASE FOLD-3 DOMAIN-CONTAINING PROTEIN-RELATED"/>
    <property type="match status" value="1"/>
</dbReference>